<evidence type="ECO:0000313" key="2">
    <source>
        <dbReference type="EMBL" id="CEM19301.1"/>
    </source>
</evidence>
<feature type="region of interest" description="Disordered" evidence="1">
    <location>
        <begin position="202"/>
        <end position="242"/>
    </location>
</feature>
<dbReference type="AlphaFoldDB" id="A0A0G4FWK4"/>
<protein>
    <submittedName>
        <fullName evidence="2">Uncharacterized protein</fullName>
    </submittedName>
</protein>
<dbReference type="EMBL" id="CDMY01000510">
    <property type="protein sequence ID" value="CEM19301.1"/>
    <property type="molecule type" value="Genomic_DNA"/>
</dbReference>
<dbReference type="VEuPathDB" id="CryptoDB:Vbra_16372"/>
<reference evidence="2 3" key="1">
    <citation type="submission" date="2014-11" db="EMBL/GenBank/DDBJ databases">
        <authorList>
            <person name="Zhu J."/>
            <person name="Qi W."/>
            <person name="Song R."/>
        </authorList>
    </citation>
    <scope>NUCLEOTIDE SEQUENCE [LARGE SCALE GENOMIC DNA]</scope>
</reference>
<keyword evidence="3" id="KW-1185">Reference proteome</keyword>
<dbReference type="Proteomes" id="UP000041254">
    <property type="component" value="Unassembled WGS sequence"/>
</dbReference>
<evidence type="ECO:0000256" key="1">
    <source>
        <dbReference type="SAM" id="MobiDB-lite"/>
    </source>
</evidence>
<organism evidence="2 3">
    <name type="scientific">Vitrella brassicaformis (strain CCMP3155)</name>
    <dbReference type="NCBI Taxonomy" id="1169540"/>
    <lineage>
        <taxon>Eukaryota</taxon>
        <taxon>Sar</taxon>
        <taxon>Alveolata</taxon>
        <taxon>Colpodellida</taxon>
        <taxon>Vitrellaceae</taxon>
        <taxon>Vitrella</taxon>
    </lineage>
</organism>
<proteinExistence type="predicted"/>
<gene>
    <name evidence="2" type="ORF">Vbra_16372</name>
</gene>
<accession>A0A0G4FWK4</accession>
<evidence type="ECO:0000313" key="3">
    <source>
        <dbReference type="Proteomes" id="UP000041254"/>
    </source>
</evidence>
<feature type="compositionally biased region" description="Acidic residues" evidence="1">
    <location>
        <begin position="219"/>
        <end position="229"/>
    </location>
</feature>
<name>A0A0G4FWK4_VITBC</name>
<dbReference type="InParanoid" id="A0A0G4FWK4"/>
<sequence>MLRNRHTTFKIMKAFNSTLAAVTQQTTLAITRAAKGPLPDLQVPDVHVKPMSGTVSLHIGNEKCGETNLGDGDFGTAGDGIVTIGQQAVNKVAADKLEVGQSGELLCQAKFNVTDSSGLVVVGGDGSTTVHVAKNGVVFPQTMGPPTYPTTITVTATGYAAMDVGGTTITPKGGGVLSYTGTITGECDLTVVLKTPAMDPVLASLDPSGPAANGHNDASGDDDDDDMDVECGRETAAQRQMDVDEGSAVWYCEVPIRP</sequence>